<keyword evidence="1" id="KW-1133">Transmembrane helix</keyword>
<name>A0A2T4UQ62_9MICO</name>
<feature type="transmembrane region" description="Helical" evidence="1">
    <location>
        <begin position="146"/>
        <end position="164"/>
    </location>
</feature>
<feature type="transmembrane region" description="Helical" evidence="1">
    <location>
        <begin position="263"/>
        <end position="285"/>
    </location>
</feature>
<feature type="transmembrane region" description="Helical" evidence="1">
    <location>
        <begin position="113"/>
        <end position="134"/>
    </location>
</feature>
<dbReference type="RefSeq" id="WP_107573505.1">
    <property type="nucleotide sequence ID" value="NZ_PZPL01000001.1"/>
</dbReference>
<keyword evidence="1" id="KW-0812">Transmembrane</keyword>
<feature type="transmembrane region" description="Helical" evidence="1">
    <location>
        <begin position="211"/>
        <end position="233"/>
    </location>
</feature>
<evidence type="ECO:0000313" key="3">
    <source>
        <dbReference type="Proteomes" id="UP000241085"/>
    </source>
</evidence>
<keyword evidence="3" id="KW-1185">Reference proteome</keyword>
<feature type="transmembrane region" description="Helical" evidence="1">
    <location>
        <begin position="170"/>
        <end position="190"/>
    </location>
</feature>
<reference evidence="2 3" key="1">
    <citation type="submission" date="2018-03" db="EMBL/GenBank/DDBJ databases">
        <title>Bacteriophage NCPPB3778 and a type I-E CRISPR drive the evolution of the US Biological Select Agent, Rathayibacter toxicus.</title>
        <authorList>
            <person name="Davis E.W.II."/>
            <person name="Tabima J.F."/>
            <person name="Weisberg A.J."/>
            <person name="Dantas Lopes L."/>
            <person name="Wiseman M.S."/>
            <person name="Wiseman M.S."/>
            <person name="Pupko T."/>
            <person name="Belcher M.S."/>
            <person name="Sechler A.J."/>
            <person name="Tancos M.A."/>
            <person name="Schroeder B.K."/>
            <person name="Murray T.D."/>
            <person name="Luster D.G."/>
            <person name="Schneider W.L."/>
            <person name="Rogers E."/>
            <person name="Andreote F.D."/>
            <person name="Grunwald N.J."/>
            <person name="Putnam M.L."/>
            <person name="Chang J.H."/>
        </authorList>
    </citation>
    <scope>NUCLEOTIDE SEQUENCE [LARGE SCALE GENOMIC DNA]</scope>
    <source>
        <strain evidence="2 3">DSM 15933</strain>
    </source>
</reference>
<keyword evidence="1" id="KW-0472">Membrane</keyword>
<proteinExistence type="predicted"/>
<feature type="transmembrane region" description="Helical" evidence="1">
    <location>
        <begin position="336"/>
        <end position="359"/>
    </location>
</feature>
<accession>A0A2T4UQ62</accession>
<dbReference type="Proteomes" id="UP000241085">
    <property type="component" value="Unassembled WGS sequence"/>
</dbReference>
<feature type="transmembrane region" description="Helical" evidence="1">
    <location>
        <begin position="77"/>
        <end position="98"/>
    </location>
</feature>
<gene>
    <name evidence="2" type="ORF">C1I63_01565</name>
</gene>
<evidence type="ECO:0000313" key="2">
    <source>
        <dbReference type="EMBL" id="PTL71662.1"/>
    </source>
</evidence>
<feature type="transmembrane region" description="Helical" evidence="1">
    <location>
        <begin position="297"/>
        <end position="324"/>
    </location>
</feature>
<organism evidence="2 3">
    <name type="scientific">Rathayibacter caricis DSM 15933</name>
    <dbReference type="NCBI Taxonomy" id="1328867"/>
    <lineage>
        <taxon>Bacteria</taxon>
        <taxon>Bacillati</taxon>
        <taxon>Actinomycetota</taxon>
        <taxon>Actinomycetes</taxon>
        <taxon>Micrococcales</taxon>
        <taxon>Microbacteriaceae</taxon>
        <taxon>Rathayibacter</taxon>
    </lineage>
</organism>
<protein>
    <submittedName>
        <fullName evidence="2">Uncharacterized protein</fullName>
    </submittedName>
</protein>
<sequence>MIDLLLRLLARLLPPLARERYLEEWRADAAGAAEAGLPRRDVVLGALVLSATLDRALPAHSGEPRFLRPRRLARRGLGLLTATAVVLIGFSLTAGGIVPENAPEGVVATTSAVRWLVVALALLAGVVGVAHLIGAARSAETRTARVSLLLAVVGPLTVVLGTLLPGAPWWLTLLGFVIVLAGLATGLAVIGGTRPVALEHRVATRRQRLPVAVAGAALMLAVIVLGSIDLLVWNPLAKVPGTELSTIYALMAERDGFSLQPTLVALVVWVVFWTVPTLLITALAVHRAGGPLTPRRLAIAMLALVGAAIFCRFFTGFGIGMSIADTFSTSGGDGSVVSAALAIVGQLSFAAAAILLGWAPRVVVRPAESAVAA</sequence>
<dbReference type="EMBL" id="PZPL01000001">
    <property type="protein sequence ID" value="PTL71662.1"/>
    <property type="molecule type" value="Genomic_DNA"/>
</dbReference>
<dbReference type="AlphaFoldDB" id="A0A2T4UQ62"/>
<evidence type="ECO:0000256" key="1">
    <source>
        <dbReference type="SAM" id="Phobius"/>
    </source>
</evidence>
<comment type="caution">
    <text evidence="2">The sequence shown here is derived from an EMBL/GenBank/DDBJ whole genome shotgun (WGS) entry which is preliminary data.</text>
</comment>